<dbReference type="InterPro" id="IPR021791">
    <property type="entry name" value="Phage_TAC_11"/>
</dbReference>
<sequence>MANPLAGEVALVLDGHPRVMKLTLGALAELEEGLGCDSIAALLARLEGGAVSARDVMALIVAGLRGGGWPGRAADLVAAEIEGGPVEAARLAALLVARAFGELA</sequence>
<dbReference type="Proteomes" id="UP000221860">
    <property type="component" value="Unassembled WGS sequence"/>
</dbReference>
<dbReference type="AlphaFoldDB" id="A0A2G1MDG5"/>
<protein>
    <recommendedName>
        <fullName evidence="3">Gene transfer agent family protein</fullName>
    </recommendedName>
</protein>
<dbReference type="Pfam" id="PF11836">
    <property type="entry name" value="Phage_TAC_11"/>
    <property type="match status" value="1"/>
</dbReference>
<comment type="caution">
    <text evidence="1">The sequence shown here is derived from an EMBL/GenBank/DDBJ whole genome shotgun (WGS) entry which is preliminary data.</text>
</comment>
<dbReference type="EMBL" id="NQWH01000026">
    <property type="protein sequence ID" value="PHP26766.1"/>
    <property type="molecule type" value="Genomic_DNA"/>
</dbReference>
<dbReference type="OrthoDB" id="7206814at2"/>
<gene>
    <name evidence="1" type="ORF">CJ301_14840</name>
</gene>
<accession>A0A2G1MDG5</accession>
<dbReference type="RefSeq" id="WP_099278163.1">
    <property type="nucleotide sequence ID" value="NZ_JAZETL010000010.1"/>
</dbReference>
<proteinExistence type="predicted"/>
<name>A0A2G1MDG5_9RHOB</name>
<reference evidence="1 2" key="1">
    <citation type="submission" date="2017-08" db="EMBL/GenBank/DDBJ databases">
        <title>Draft Genome Sequence of Loktanella cinnabarina Strain XM1, Isolated from Coastal Surface Water.</title>
        <authorList>
            <person name="Ma R."/>
            <person name="Wang J."/>
            <person name="Wang Q."/>
            <person name="Ma Z."/>
            <person name="Li J."/>
            <person name="Chen L."/>
        </authorList>
    </citation>
    <scope>NUCLEOTIDE SEQUENCE [LARGE SCALE GENOMIC DNA]</scope>
    <source>
        <strain evidence="1 2">XM1</strain>
    </source>
</reference>
<organism evidence="1 2">
    <name type="scientific">Limimaricola cinnabarinus</name>
    <dbReference type="NCBI Taxonomy" id="1125964"/>
    <lineage>
        <taxon>Bacteria</taxon>
        <taxon>Pseudomonadati</taxon>
        <taxon>Pseudomonadota</taxon>
        <taxon>Alphaproteobacteria</taxon>
        <taxon>Rhodobacterales</taxon>
        <taxon>Paracoccaceae</taxon>
        <taxon>Limimaricola</taxon>
    </lineage>
</organism>
<keyword evidence="2" id="KW-1185">Reference proteome</keyword>
<evidence type="ECO:0000313" key="1">
    <source>
        <dbReference type="EMBL" id="PHP26766.1"/>
    </source>
</evidence>
<evidence type="ECO:0008006" key="3">
    <source>
        <dbReference type="Google" id="ProtNLM"/>
    </source>
</evidence>
<evidence type="ECO:0000313" key="2">
    <source>
        <dbReference type="Proteomes" id="UP000221860"/>
    </source>
</evidence>